<evidence type="ECO:0000256" key="1">
    <source>
        <dbReference type="ARBA" id="ARBA00005850"/>
    </source>
</evidence>
<dbReference type="EMBL" id="VSSQ01000053">
    <property type="protein sequence ID" value="MPL70477.1"/>
    <property type="molecule type" value="Genomic_DNA"/>
</dbReference>
<comment type="caution">
    <text evidence="4">The sequence shown here is derived from an EMBL/GenBank/DDBJ whole genome shotgun (WGS) entry which is preliminary data.</text>
</comment>
<accession>A0A644TVH2</accession>
<dbReference type="AlphaFoldDB" id="A0A644TVH2"/>
<dbReference type="Gene3D" id="1.10.287.3240">
    <property type="match status" value="1"/>
</dbReference>
<sequence length="209" mass="23011">MRNLAPTKTNLLKLKEELSFAELGKDLLDQKRGILVTELLALVDQAVSYEKSVKEALAKAFETLEDAVLAIGKLQVLSLSGAVNMDASIQLGQRKVMGVSLPVVETTFTDRAPYFSALGADFRVDLAVKGFREALGLMGRFAELKVSITRLATETHKTIRKVNALEKIAIPELEETISHIAGRLEESERDIFVLMKRVKDRLAAAETEA</sequence>
<dbReference type="InterPro" id="IPR002699">
    <property type="entry name" value="V_ATPase_D"/>
</dbReference>
<proteinExistence type="inferred from homology"/>
<keyword evidence="2" id="KW-0813">Transport</keyword>
<comment type="similarity">
    <text evidence="1">Belongs to the V-ATPase D subunit family.</text>
</comment>
<dbReference type="NCBIfam" id="TIGR00309">
    <property type="entry name" value="V_ATPase_subD"/>
    <property type="match status" value="1"/>
</dbReference>
<evidence type="ECO:0000256" key="3">
    <source>
        <dbReference type="ARBA" id="ARBA00023065"/>
    </source>
</evidence>
<evidence type="ECO:0000256" key="2">
    <source>
        <dbReference type="ARBA" id="ARBA00022448"/>
    </source>
</evidence>
<dbReference type="Pfam" id="PF01813">
    <property type="entry name" value="ATP-synt_D"/>
    <property type="match status" value="1"/>
</dbReference>
<keyword evidence="3" id="KW-0406">Ion transport</keyword>
<dbReference type="PANTHER" id="PTHR11671">
    <property type="entry name" value="V-TYPE ATP SYNTHASE SUBUNIT D"/>
    <property type="match status" value="1"/>
</dbReference>
<protein>
    <submittedName>
        <fullName evidence="4">V-type sodium ATPase subunit D</fullName>
    </submittedName>
</protein>
<name>A0A644TVH2_9ZZZZ</name>
<organism evidence="4">
    <name type="scientific">bioreactor metagenome</name>
    <dbReference type="NCBI Taxonomy" id="1076179"/>
    <lineage>
        <taxon>unclassified sequences</taxon>
        <taxon>metagenomes</taxon>
        <taxon>ecological metagenomes</taxon>
    </lineage>
</organism>
<evidence type="ECO:0000313" key="4">
    <source>
        <dbReference type="EMBL" id="MPL70477.1"/>
    </source>
</evidence>
<reference evidence="4" key="1">
    <citation type="submission" date="2019-08" db="EMBL/GenBank/DDBJ databases">
        <authorList>
            <person name="Kucharzyk K."/>
            <person name="Murdoch R.W."/>
            <person name="Higgins S."/>
            <person name="Loffler F."/>
        </authorList>
    </citation>
    <scope>NUCLEOTIDE SEQUENCE</scope>
</reference>
<dbReference type="GO" id="GO:0046961">
    <property type="term" value="F:proton-transporting ATPase activity, rotational mechanism"/>
    <property type="evidence" value="ECO:0007669"/>
    <property type="project" value="InterPro"/>
</dbReference>
<dbReference type="HAMAP" id="MF_00271">
    <property type="entry name" value="ATP_synth_D_arch"/>
    <property type="match status" value="1"/>
</dbReference>
<gene>
    <name evidence="4" type="primary">ntpD_2</name>
    <name evidence="4" type="ORF">SDC9_16233</name>
</gene>